<dbReference type="Proteomes" id="UP000789920">
    <property type="component" value="Unassembled WGS sequence"/>
</dbReference>
<evidence type="ECO:0000313" key="1">
    <source>
        <dbReference type="EMBL" id="CAG8557300.1"/>
    </source>
</evidence>
<accession>A0ACA9LXM1</accession>
<reference evidence="1" key="1">
    <citation type="submission" date="2021-06" db="EMBL/GenBank/DDBJ databases">
        <authorList>
            <person name="Kallberg Y."/>
            <person name="Tangrot J."/>
            <person name="Rosling A."/>
        </authorList>
    </citation>
    <scope>NUCLEOTIDE SEQUENCE</scope>
    <source>
        <strain evidence="1">MA461A</strain>
    </source>
</reference>
<organism evidence="1 2">
    <name type="scientific">Racocetra persica</name>
    <dbReference type="NCBI Taxonomy" id="160502"/>
    <lineage>
        <taxon>Eukaryota</taxon>
        <taxon>Fungi</taxon>
        <taxon>Fungi incertae sedis</taxon>
        <taxon>Mucoromycota</taxon>
        <taxon>Glomeromycotina</taxon>
        <taxon>Glomeromycetes</taxon>
        <taxon>Diversisporales</taxon>
        <taxon>Gigasporaceae</taxon>
        <taxon>Racocetra</taxon>
    </lineage>
</organism>
<keyword evidence="2" id="KW-1185">Reference proteome</keyword>
<gene>
    <name evidence="1" type="ORF">RPERSI_LOCUS4211</name>
</gene>
<dbReference type="EMBL" id="CAJVQC010005685">
    <property type="protein sequence ID" value="CAG8557300.1"/>
    <property type="molecule type" value="Genomic_DNA"/>
</dbReference>
<comment type="caution">
    <text evidence="1">The sequence shown here is derived from an EMBL/GenBank/DDBJ whole genome shotgun (WGS) entry which is preliminary data.</text>
</comment>
<proteinExistence type="predicted"/>
<sequence>IASGSSVSETDIDNNSRLSQHSKNFFKVLIKAKQGEDGGIDNLPISPQEKQDLWDIYNEAKNKPKKKYTFKCHDLKVIDDNKNKGLPDPVKGIIVIGVNRVEFQPNPIKKPPYSNSSQVGSPRYPLSFIAFGLKWFFDQKKGVEETKQKIAEKLKKLYQSLSRKQHKRNEDDLTKNSKHFEKARLKLMKAFRKVVRRINDRNHKLSRKIVDKFDLIAHENLKLSKTFEKKDNKRKFSKYTVKGLSELRISDFFAKLNYKAKLKKKITYPVDPTDTSKRCFRCGKINQDLERKRWFICANSLCSYEADRDVNAAHNILYKARMELGTLSSERV</sequence>
<protein>
    <submittedName>
        <fullName evidence="1">29284_t:CDS:1</fullName>
    </submittedName>
</protein>
<name>A0ACA9LXM1_9GLOM</name>
<evidence type="ECO:0000313" key="2">
    <source>
        <dbReference type="Proteomes" id="UP000789920"/>
    </source>
</evidence>
<feature type="non-terminal residue" evidence="1">
    <location>
        <position position="1"/>
    </location>
</feature>